<keyword evidence="2" id="KW-0645">Protease</keyword>
<dbReference type="PANTHER" id="PTHR30399:SF1">
    <property type="entry name" value="UTP PYROPHOSPHATASE"/>
    <property type="match status" value="1"/>
</dbReference>
<dbReference type="Gene3D" id="3.30.2010.10">
    <property type="entry name" value="Metalloproteases ('zincins'), catalytic domain"/>
    <property type="match status" value="1"/>
</dbReference>
<dbReference type="CDD" id="cd07344">
    <property type="entry name" value="M48_yhfN_like"/>
    <property type="match status" value="1"/>
</dbReference>
<keyword evidence="3" id="KW-1185">Reference proteome</keyword>
<dbReference type="GO" id="GO:0008237">
    <property type="term" value="F:metallopeptidase activity"/>
    <property type="evidence" value="ECO:0007669"/>
    <property type="project" value="UniProtKB-KW"/>
</dbReference>
<sequence>MFWSKQADRLTEAERIDLGGNPDLSVLLRPSARARRLSLRVSKVDGRVTLTVPHGASRHEAVRFVNERADWIRKHLADTKPAQRPHIGATIPYLGQPHLICEAPLRAARIRHGEILVPPGDDRQTAARIEALLKRAARDRLARASDLYAARVGRDFGRLTLRDTRSRWGSCSSQGNLMYSWRLIMAPEPVLDYVAAHEVAHLVHMDHSPAFWAQVAAICPDYKAPRKWLREHGGDLQRYRFRD</sequence>
<dbReference type="Proteomes" id="UP000609802">
    <property type="component" value="Unassembled WGS sequence"/>
</dbReference>
<protein>
    <submittedName>
        <fullName evidence="2">Zinc metalloprotease</fullName>
    </submittedName>
</protein>
<accession>A0ABQ3J436</accession>
<evidence type="ECO:0000313" key="3">
    <source>
        <dbReference type="Proteomes" id="UP000609802"/>
    </source>
</evidence>
<organism evidence="2 3">
    <name type="scientific">Aliiroseovarius zhejiangensis</name>
    <dbReference type="NCBI Taxonomy" id="1632025"/>
    <lineage>
        <taxon>Bacteria</taxon>
        <taxon>Pseudomonadati</taxon>
        <taxon>Pseudomonadota</taxon>
        <taxon>Alphaproteobacteria</taxon>
        <taxon>Rhodobacterales</taxon>
        <taxon>Paracoccaceae</taxon>
        <taxon>Aliiroseovarius</taxon>
    </lineage>
</organism>
<dbReference type="PANTHER" id="PTHR30399">
    <property type="entry name" value="UNCHARACTERIZED PROTEIN YGJP"/>
    <property type="match status" value="1"/>
</dbReference>
<dbReference type="InterPro" id="IPR002725">
    <property type="entry name" value="YgjP-like_metallopeptidase"/>
</dbReference>
<dbReference type="RefSeq" id="WP_191286238.1">
    <property type="nucleotide sequence ID" value="NZ_BNCH01000003.1"/>
</dbReference>
<dbReference type="Pfam" id="PF01863">
    <property type="entry name" value="YgjP-like"/>
    <property type="match status" value="1"/>
</dbReference>
<dbReference type="EMBL" id="BNCH01000003">
    <property type="protein sequence ID" value="GHE98236.1"/>
    <property type="molecule type" value="Genomic_DNA"/>
</dbReference>
<name>A0ABQ3J436_9RHOB</name>
<keyword evidence="2" id="KW-0378">Hydrolase</keyword>
<keyword evidence="2" id="KW-0482">Metalloprotease</keyword>
<gene>
    <name evidence="2" type="ORF">GCM10016455_18650</name>
</gene>
<reference evidence="3" key="1">
    <citation type="journal article" date="2019" name="Int. J. Syst. Evol. Microbiol.">
        <title>The Global Catalogue of Microorganisms (GCM) 10K type strain sequencing project: providing services to taxonomists for standard genome sequencing and annotation.</title>
        <authorList>
            <consortium name="The Broad Institute Genomics Platform"/>
            <consortium name="The Broad Institute Genome Sequencing Center for Infectious Disease"/>
            <person name="Wu L."/>
            <person name="Ma J."/>
        </authorList>
    </citation>
    <scope>NUCLEOTIDE SEQUENCE [LARGE SCALE GENOMIC DNA]</scope>
    <source>
        <strain evidence="3">KCTC 42443</strain>
    </source>
</reference>
<evidence type="ECO:0000313" key="2">
    <source>
        <dbReference type="EMBL" id="GHE98236.1"/>
    </source>
</evidence>
<evidence type="ECO:0000259" key="1">
    <source>
        <dbReference type="Pfam" id="PF01863"/>
    </source>
</evidence>
<proteinExistence type="predicted"/>
<feature type="domain" description="YgjP-like metallopeptidase" evidence="1">
    <location>
        <begin position="35"/>
        <end position="232"/>
    </location>
</feature>
<comment type="caution">
    <text evidence="2">The sequence shown here is derived from an EMBL/GenBank/DDBJ whole genome shotgun (WGS) entry which is preliminary data.</text>
</comment>
<dbReference type="InterPro" id="IPR053136">
    <property type="entry name" value="UTP_pyrophosphatase-like"/>
</dbReference>